<evidence type="ECO:0000313" key="3">
    <source>
        <dbReference type="Proteomes" id="UP000265520"/>
    </source>
</evidence>
<accession>A0A392P9S8</accession>
<dbReference type="InterPro" id="IPR044824">
    <property type="entry name" value="MAIN-like"/>
</dbReference>
<feature type="domain" description="Aminotransferase-like plant mobile" evidence="1">
    <location>
        <begin position="11"/>
        <end position="165"/>
    </location>
</feature>
<organism evidence="2 3">
    <name type="scientific">Trifolium medium</name>
    <dbReference type="NCBI Taxonomy" id="97028"/>
    <lineage>
        <taxon>Eukaryota</taxon>
        <taxon>Viridiplantae</taxon>
        <taxon>Streptophyta</taxon>
        <taxon>Embryophyta</taxon>
        <taxon>Tracheophyta</taxon>
        <taxon>Spermatophyta</taxon>
        <taxon>Magnoliopsida</taxon>
        <taxon>eudicotyledons</taxon>
        <taxon>Gunneridae</taxon>
        <taxon>Pentapetalae</taxon>
        <taxon>rosids</taxon>
        <taxon>fabids</taxon>
        <taxon>Fabales</taxon>
        <taxon>Fabaceae</taxon>
        <taxon>Papilionoideae</taxon>
        <taxon>50 kb inversion clade</taxon>
        <taxon>NPAAA clade</taxon>
        <taxon>Hologalegina</taxon>
        <taxon>IRL clade</taxon>
        <taxon>Trifolieae</taxon>
        <taxon>Trifolium</taxon>
    </lineage>
</organism>
<keyword evidence="3" id="KW-1185">Reference proteome</keyword>
<dbReference type="PANTHER" id="PTHR46033">
    <property type="entry name" value="PROTEIN MAIN-LIKE 2"/>
    <property type="match status" value="1"/>
</dbReference>
<reference evidence="2 3" key="1">
    <citation type="journal article" date="2018" name="Front. Plant Sci.">
        <title>Red Clover (Trifolium pratense) and Zigzag Clover (T. medium) - A Picture of Genomic Similarities and Differences.</title>
        <authorList>
            <person name="Dluhosova J."/>
            <person name="Istvanek J."/>
            <person name="Nedelnik J."/>
            <person name="Repkova J."/>
        </authorList>
    </citation>
    <scope>NUCLEOTIDE SEQUENCE [LARGE SCALE GENOMIC DNA]</scope>
    <source>
        <strain evidence="3">cv. 10/8</strain>
        <tissue evidence="2">Leaf</tissue>
    </source>
</reference>
<comment type="caution">
    <text evidence="2">The sequence shown here is derived from an EMBL/GenBank/DDBJ whole genome shotgun (WGS) entry which is preliminary data.</text>
</comment>
<proteinExistence type="predicted"/>
<sequence length="191" mass="21801">MIIGALHFFETSTNTFHFECGMMTPTLFDVAAITGLPPTGATYDRFKATNNIESVLKDKTYSKYIIGHQEDSEEVSDKEHVAILALWLSQYVFCTKSLQVAKKFVPMAIQIHEGQQFVFGRLILGCLYESMRSTCENIKMTRYRSTFLGYGPFWLLQLWLNATFPTELEMFLPSARSKAQGWLELSQNPEA</sequence>
<name>A0A392P9S8_9FABA</name>
<dbReference type="EMBL" id="LXQA010070666">
    <property type="protein sequence ID" value="MCI08881.1"/>
    <property type="molecule type" value="Genomic_DNA"/>
</dbReference>
<dbReference type="AlphaFoldDB" id="A0A392P9S8"/>
<evidence type="ECO:0000313" key="2">
    <source>
        <dbReference type="EMBL" id="MCI08881.1"/>
    </source>
</evidence>
<dbReference type="PANTHER" id="PTHR46033:SF65">
    <property type="entry name" value="AMINOTRANSFERASE-LIKE PLANT MOBILE DOMAIN-CONTAINING PROTEIN"/>
    <property type="match status" value="1"/>
</dbReference>
<protein>
    <recommendedName>
        <fullName evidence="1">Aminotransferase-like plant mobile domain-containing protein</fullName>
    </recommendedName>
</protein>
<dbReference type="Proteomes" id="UP000265520">
    <property type="component" value="Unassembled WGS sequence"/>
</dbReference>
<dbReference type="GO" id="GO:0010073">
    <property type="term" value="P:meristem maintenance"/>
    <property type="evidence" value="ECO:0007669"/>
    <property type="project" value="InterPro"/>
</dbReference>
<evidence type="ECO:0000259" key="1">
    <source>
        <dbReference type="Pfam" id="PF10536"/>
    </source>
</evidence>
<dbReference type="InterPro" id="IPR019557">
    <property type="entry name" value="AminoTfrase-like_pln_mobile"/>
</dbReference>
<dbReference type="Pfam" id="PF10536">
    <property type="entry name" value="PMD"/>
    <property type="match status" value="1"/>
</dbReference>